<evidence type="ECO:0000313" key="2">
    <source>
        <dbReference type="Proteomes" id="UP000238034"/>
    </source>
</evidence>
<name>A0A2T0U5B2_9SPHI</name>
<sequence length="43" mass="5099">MTHKRLLHLPNTCLNIFAIYKEKMDNNVLLRFKDPLQKTTANN</sequence>
<accession>A0A2T0U5B2</accession>
<protein>
    <submittedName>
        <fullName evidence="1">Uncharacterized protein</fullName>
    </submittedName>
</protein>
<dbReference type="AlphaFoldDB" id="A0A2T0U5B2"/>
<dbReference type="Proteomes" id="UP000238034">
    <property type="component" value="Unassembled WGS sequence"/>
</dbReference>
<dbReference type="EMBL" id="PVTH01000004">
    <property type="protein sequence ID" value="PRY53082.1"/>
    <property type="molecule type" value="Genomic_DNA"/>
</dbReference>
<proteinExistence type="predicted"/>
<comment type="caution">
    <text evidence="1">The sequence shown here is derived from an EMBL/GenBank/DDBJ whole genome shotgun (WGS) entry which is preliminary data.</text>
</comment>
<reference evidence="1 2" key="1">
    <citation type="submission" date="2018-03" db="EMBL/GenBank/DDBJ databases">
        <title>Genomic Encyclopedia of Type Strains, Phase III (KMG-III): the genomes of soil and plant-associated and newly described type strains.</title>
        <authorList>
            <person name="Whitman W."/>
        </authorList>
    </citation>
    <scope>NUCLEOTIDE SEQUENCE [LARGE SCALE GENOMIC DNA]</scope>
    <source>
        <strain evidence="1 2">CGMCC 1.9313</strain>
    </source>
</reference>
<evidence type="ECO:0000313" key="1">
    <source>
        <dbReference type="EMBL" id="PRY53082.1"/>
    </source>
</evidence>
<organism evidence="1 2">
    <name type="scientific">Arcticibacter pallidicorallinus</name>
    <dbReference type="NCBI Taxonomy" id="1259464"/>
    <lineage>
        <taxon>Bacteria</taxon>
        <taxon>Pseudomonadati</taxon>
        <taxon>Bacteroidota</taxon>
        <taxon>Sphingobacteriia</taxon>
        <taxon>Sphingobacteriales</taxon>
        <taxon>Sphingobacteriaceae</taxon>
        <taxon>Arcticibacter</taxon>
    </lineage>
</organism>
<gene>
    <name evidence="1" type="ORF">B0I27_10490</name>
</gene>
<keyword evidence="2" id="KW-1185">Reference proteome</keyword>